<dbReference type="GO" id="GO:0051301">
    <property type="term" value="P:cell division"/>
    <property type="evidence" value="ECO:0007669"/>
    <property type="project" value="UniProtKB-KW"/>
</dbReference>
<dbReference type="Proteomes" id="UP000092594">
    <property type="component" value="Unassembled WGS sequence"/>
</dbReference>
<dbReference type="Pfam" id="PF05036">
    <property type="entry name" value="SPOR"/>
    <property type="match status" value="1"/>
</dbReference>
<evidence type="ECO:0000313" key="6">
    <source>
        <dbReference type="Proteomes" id="UP000092594"/>
    </source>
</evidence>
<keyword evidence="5" id="KW-0131">Cell cycle</keyword>
<comment type="caution">
    <text evidence="5">The sequence shown here is derived from an EMBL/GenBank/DDBJ whole genome shotgun (WGS) entry which is preliminary data.</text>
</comment>
<keyword evidence="6" id="KW-1185">Reference proteome</keyword>
<feature type="region of interest" description="Disordered" evidence="2">
    <location>
        <begin position="153"/>
        <end position="200"/>
    </location>
</feature>
<dbReference type="PANTHER" id="PTHR38687:SF2">
    <property type="entry name" value="CELL DIVISION PROTEIN FTSN"/>
    <property type="match status" value="1"/>
</dbReference>
<accession>A0AB36DZ01</accession>
<dbReference type="Gene3D" id="3.30.70.1070">
    <property type="entry name" value="Sporulation related repeat"/>
    <property type="match status" value="1"/>
</dbReference>
<dbReference type="PROSITE" id="PS51724">
    <property type="entry name" value="SPOR"/>
    <property type="match status" value="1"/>
</dbReference>
<dbReference type="GO" id="GO:0042834">
    <property type="term" value="F:peptidoglycan binding"/>
    <property type="evidence" value="ECO:0007669"/>
    <property type="project" value="InterPro"/>
</dbReference>
<evidence type="ECO:0000313" key="5">
    <source>
        <dbReference type="EMBL" id="OBX02930.1"/>
    </source>
</evidence>
<name>A0AB36DZ01_9PAST</name>
<keyword evidence="3" id="KW-0472">Membrane</keyword>
<gene>
    <name evidence="5" type="ORF">QV05_01345</name>
</gene>
<reference evidence="5 6" key="1">
    <citation type="submission" date="2014-11" db="EMBL/GenBank/DDBJ databases">
        <title>Pan-genome of Gallibacterium spp.</title>
        <authorList>
            <person name="Kudirkiene E."/>
            <person name="Bojesen A.M."/>
        </authorList>
    </citation>
    <scope>NUCLEOTIDE SEQUENCE [LARGE SCALE GENOMIC DNA]</scope>
    <source>
        <strain evidence="5 6">Gerl. 2740/89</strain>
    </source>
</reference>
<organism evidence="5 6">
    <name type="scientific">Gallibacterium genomosp. 1</name>
    <dbReference type="NCBI Taxonomy" id="155515"/>
    <lineage>
        <taxon>Bacteria</taxon>
        <taxon>Pseudomonadati</taxon>
        <taxon>Pseudomonadota</taxon>
        <taxon>Gammaproteobacteria</taxon>
        <taxon>Pasteurellales</taxon>
        <taxon>Pasteurellaceae</taxon>
        <taxon>Gallibacterium</taxon>
    </lineage>
</organism>
<keyword evidence="5" id="KW-0132">Cell division</keyword>
<keyword evidence="3" id="KW-1133">Transmembrane helix</keyword>
<evidence type="ECO:0000259" key="4">
    <source>
        <dbReference type="PROSITE" id="PS51724"/>
    </source>
</evidence>
<feature type="domain" description="SPOR" evidence="4">
    <location>
        <begin position="197"/>
        <end position="271"/>
    </location>
</feature>
<protein>
    <recommendedName>
        <fullName evidence="1">Cell division protein FtsN</fullName>
    </recommendedName>
</protein>
<dbReference type="InterPro" id="IPR011930">
    <property type="entry name" value="FtsN"/>
</dbReference>
<proteinExistence type="predicted"/>
<dbReference type="NCBIfam" id="TIGR02223">
    <property type="entry name" value="ftsN"/>
    <property type="match status" value="1"/>
</dbReference>
<evidence type="ECO:0000256" key="2">
    <source>
        <dbReference type="SAM" id="MobiDB-lite"/>
    </source>
</evidence>
<feature type="transmembrane region" description="Helical" evidence="3">
    <location>
        <begin position="25"/>
        <end position="44"/>
    </location>
</feature>
<dbReference type="InterPro" id="IPR052521">
    <property type="entry name" value="Cell_div_SPOR-domain"/>
</dbReference>
<sequence>MAQRDYVSRSSSPRKRQQNSGKKKLLVTLILVIVIVFAVALFFLKEKSPVNQQEITADPAVNTSTTTKKSALPSRPEEVWSYIKQLETREVPVDDNVSSISKNVQLTDEQKKILLQLEQEKLAEQKAQAQKAQEQAKLQQELAKAQQEQAKQQAIQQRQAEKERNANGQQSQSIAPAKTVVSEAKTADNSQSNKNADKGGRKYGLQCGAFKNKPQAENLQARLVMSGFNAFTKSSADWTRVFVGPVDSYNTAASNKSALAGKGVDCVVVGM</sequence>
<dbReference type="RefSeq" id="WP_065230546.1">
    <property type="nucleotide sequence ID" value="NZ_JTJQ01000004.1"/>
</dbReference>
<keyword evidence="3" id="KW-0812">Transmembrane</keyword>
<dbReference type="SUPFAM" id="SSF110997">
    <property type="entry name" value="Sporulation related repeat"/>
    <property type="match status" value="1"/>
</dbReference>
<dbReference type="InterPro" id="IPR036680">
    <property type="entry name" value="SPOR-like_sf"/>
</dbReference>
<dbReference type="EMBL" id="JTJQ01000004">
    <property type="protein sequence ID" value="OBX02930.1"/>
    <property type="molecule type" value="Genomic_DNA"/>
</dbReference>
<dbReference type="PANTHER" id="PTHR38687">
    <property type="entry name" value="CELL DIVISION PROTEIN DEDD-RELATED"/>
    <property type="match status" value="1"/>
</dbReference>
<evidence type="ECO:0000256" key="1">
    <source>
        <dbReference type="NCBIfam" id="TIGR02223"/>
    </source>
</evidence>
<evidence type="ECO:0000256" key="3">
    <source>
        <dbReference type="SAM" id="Phobius"/>
    </source>
</evidence>
<dbReference type="InterPro" id="IPR007730">
    <property type="entry name" value="SPOR-like_dom"/>
</dbReference>
<dbReference type="AlphaFoldDB" id="A0AB36DZ01"/>